<dbReference type="InterPro" id="IPR003439">
    <property type="entry name" value="ABC_transporter-like_ATP-bd"/>
</dbReference>
<feature type="domain" description="ABC transmembrane type-1" evidence="15">
    <location>
        <begin position="895"/>
        <end position="1176"/>
    </location>
</feature>
<organism evidence="16 17">
    <name type="scientific">Clunio marinus</name>
    <dbReference type="NCBI Taxonomy" id="568069"/>
    <lineage>
        <taxon>Eukaryota</taxon>
        <taxon>Metazoa</taxon>
        <taxon>Ecdysozoa</taxon>
        <taxon>Arthropoda</taxon>
        <taxon>Hexapoda</taxon>
        <taxon>Insecta</taxon>
        <taxon>Pterygota</taxon>
        <taxon>Neoptera</taxon>
        <taxon>Endopterygota</taxon>
        <taxon>Diptera</taxon>
        <taxon>Nematocera</taxon>
        <taxon>Chironomoidea</taxon>
        <taxon>Chironomidae</taxon>
        <taxon>Clunio</taxon>
    </lineage>
</organism>
<dbReference type="PROSITE" id="PS50893">
    <property type="entry name" value="ABC_TRANSPORTER_2"/>
    <property type="match status" value="2"/>
</dbReference>
<keyword evidence="17" id="KW-1185">Reference proteome</keyword>
<keyword evidence="10 13" id="KW-1133">Transmembrane helix</keyword>
<evidence type="ECO:0000256" key="8">
    <source>
        <dbReference type="ARBA" id="ARBA00022840"/>
    </source>
</evidence>
<feature type="transmembrane region" description="Helical" evidence="13">
    <location>
        <begin position="421"/>
        <end position="442"/>
    </location>
</feature>
<dbReference type="FunFam" id="1.20.1560.10:FF:000037">
    <property type="entry name" value="ATP-binding cassette subfamily C member 10"/>
    <property type="match status" value="1"/>
</dbReference>
<dbReference type="EMBL" id="CVRI01000055">
    <property type="protein sequence ID" value="CRL01103.1"/>
    <property type="molecule type" value="Genomic_DNA"/>
</dbReference>
<dbReference type="PANTHER" id="PTHR24223">
    <property type="entry name" value="ATP-BINDING CASSETTE SUB-FAMILY C"/>
    <property type="match status" value="1"/>
</dbReference>
<dbReference type="OrthoDB" id="6500128at2759"/>
<evidence type="ECO:0000256" key="6">
    <source>
        <dbReference type="ARBA" id="ARBA00022737"/>
    </source>
</evidence>
<evidence type="ECO:0000256" key="2">
    <source>
        <dbReference type="ARBA" id="ARBA00009726"/>
    </source>
</evidence>
<evidence type="ECO:0000256" key="11">
    <source>
        <dbReference type="ARBA" id="ARBA00023136"/>
    </source>
</evidence>
<dbReference type="InterPro" id="IPR036640">
    <property type="entry name" value="ABC1_TM_sf"/>
</dbReference>
<evidence type="ECO:0000256" key="12">
    <source>
        <dbReference type="ARBA" id="ARBA00034018"/>
    </source>
</evidence>
<keyword evidence="9" id="KW-1278">Translocase</keyword>
<dbReference type="SMART" id="SM00382">
    <property type="entry name" value="AAA"/>
    <property type="match status" value="2"/>
</dbReference>
<dbReference type="CDD" id="cd18605">
    <property type="entry name" value="ABC_6TM_MRP7_D2_like"/>
    <property type="match status" value="1"/>
</dbReference>
<evidence type="ECO:0000313" key="17">
    <source>
        <dbReference type="Proteomes" id="UP000183832"/>
    </source>
</evidence>
<feature type="transmembrane region" description="Helical" evidence="13">
    <location>
        <begin position="329"/>
        <end position="352"/>
    </location>
</feature>
<comment type="catalytic activity">
    <reaction evidence="12">
        <text>ATP + H2O + xenobioticSide 1 = ADP + phosphate + xenobioticSide 2.</text>
        <dbReference type="EC" id="7.6.2.2"/>
    </reaction>
</comment>
<keyword evidence="7" id="KW-0547">Nucleotide-binding</keyword>
<name>A0A1J1ILI7_9DIPT</name>
<keyword evidence="6" id="KW-0677">Repeat</keyword>
<dbReference type="InterPro" id="IPR027417">
    <property type="entry name" value="P-loop_NTPase"/>
</dbReference>
<dbReference type="PROSITE" id="PS50929">
    <property type="entry name" value="ABC_TM1F"/>
    <property type="match status" value="2"/>
</dbReference>
<protein>
    <recommendedName>
        <fullName evidence="3">ABC-type xenobiotic transporter</fullName>
        <ecNumber evidence="3">7.6.2.2</ecNumber>
    </recommendedName>
</protein>
<feature type="domain" description="ABC transporter" evidence="14">
    <location>
        <begin position="610"/>
        <end position="844"/>
    </location>
</feature>
<reference evidence="16 17" key="1">
    <citation type="submission" date="2015-04" db="EMBL/GenBank/DDBJ databases">
        <authorList>
            <person name="Syromyatnikov M.Y."/>
            <person name="Popov V.N."/>
        </authorList>
    </citation>
    <scope>NUCLEOTIDE SEQUENCE [LARGE SCALE GENOMIC DNA]</scope>
</reference>
<dbReference type="GO" id="GO:0008559">
    <property type="term" value="F:ABC-type xenobiotic transporter activity"/>
    <property type="evidence" value="ECO:0007669"/>
    <property type="project" value="UniProtKB-EC"/>
</dbReference>
<evidence type="ECO:0000256" key="10">
    <source>
        <dbReference type="ARBA" id="ARBA00022989"/>
    </source>
</evidence>
<dbReference type="SUPFAM" id="SSF90123">
    <property type="entry name" value="ABC transporter transmembrane region"/>
    <property type="match status" value="2"/>
</dbReference>
<dbReference type="GO" id="GO:0016887">
    <property type="term" value="F:ATP hydrolysis activity"/>
    <property type="evidence" value="ECO:0007669"/>
    <property type="project" value="InterPro"/>
</dbReference>
<keyword evidence="5 13" id="KW-0812">Transmembrane</keyword>
<dbReference type="FunFam" id="3.40.50.300:FF:000630">
    <property type="entry name" value="ATP-binding cassette (ABC) transporter, putative"/>
    <property type="match status" value="1"/>
</dbReference>
<dbReference type="InterPro" id="IPR003593">
    <property type="entry name" value="AAA+_ATPase"/>
</dbReference>
<evidence type="ECO:0000259" key="14">
    <source>
        <dbReference type="PROSITE" id="PS50893"/>
    </source>
</evidence>
<comment type="subcellular location">
    <subcellularLocation>
        <location evidence="1">Membrane</location>
    </subcellularLocation>
</comment>
<evidence type="ECO:0000256" key="4">
    <source>
        <dbReference type="ARBA" id="ARBA00022448"/>
    </source>
</evidence>
<dbReference type="Gene3D" id="3.40.50.300">
    <property type="entry name" value="P-loop containing nucleotide triphosphate hydrolases"/>
    <property type="match status" value="2"/>
</dbReference>
<feature type="domain" description="ABC transmembrane type-1" evidence="15">
    <location>
        <begin position="291"/>
        <end position="569"/>
    </location>
</feature>
<feature type="transmembrane region" description="Helical" evidence="13">
    <location>
        <begin position="547"/>
        <end position="568"/>
    </location>
</feature>
<dbReference type="PANTHER" id="PTHR24223:SF330">
    <property type="entry name" value="ATP-BINDING CASSETTE SUB-FAMILY C MEMBER 10"/>
    <property type="match status" value="1"/>
</dbReference>
<evidence type="ECO:0000256" key="5">
    <source>
        <dbReference type="ARBA" id="ARBA00022692"/>
    </source>
</evidence>
<dbReference type="GO" id="GO:0005524">
    <property type="term" value="F:ATP binding"/>
    <property type="evidence" value="ECO:0007669"/>
    <property type="project" value="UniProtKB-KW"/>
</dbReference>
<dbReference type="Gene3D" id="1.20.1560.10">
    <property type="entry name" value="ABC transporter type 1, transmembrane domain"/>
    <property type="match status" value="2"/>
</dbReference>
<dbReference type="CDD" id="cd18598">
    <property type="entry name" value="ABC_6TM_MRP7_D1_like"/>
    <property type="match status" value="1"/>
</dbReference>
<keyword evidence="11 13" id="KW-0472">Membrane</keyword>
<feature type="transmembrane region" description="Helical" evidence="13">
    <location>
        <begin position="133"/>
        <end position="150"/>
    </location>
</feature>
<proteinExistence type="inferred from homology"/>
<evidence type="ECO:0000256" key="7">
    <source>
        <dbReference type="ARBA" id="ARBA00022741"/>
    </source>
</evidence>
<feature type="transmembrane region" description="Helical" evidence="13">
    <location>
        <begin position="513"/>
        <end position="535"/>
    </location>
</feature>
<gene>
    <name evidence="16" type="ORF">CLUMA_CG014374</name>
</gene>
<feature type="domain" description="ABC transporter" evidence="14">
    <location>
        <begin position="1212"/>
        <end position="1445"/>
    </location>
</feature>
<feature type="transmembrane region" description="Helical" evidence="13">
    <location>
        <begin position="938"/>
        <end position="961"/>
    </location>
</feature>
<dbReference type="CDD" id="cd03250">
    <property type="entry name" value="ABCC_MRP_domain1"/>
    <property type="match status" value="1"/>
</dbReference>
<accession>A0A1J1ILI7</accession>
<evidence type="ECO:0000256" key="9">
    <source>
        <dbReference type="ARBA" id="ARBA00022967"/>
    </source>
</evidence>
<dbReference type="FunFam" id="1.20.1560.10:FF:000113">
    <property type="entry name" value="ABC transporter, putative"/>
    <property type="match status" value="1"/>
</dbReference>
<dbReference type="STRING" id="568069.A0A1J1ILI7"/>
<dbReference type="InterPro" id="IPR050173">
    <property type="entry name" value="ABC_transporter_C-like"/>
</dbReference>
<comment type="similarity">
    <text evidence="2">Belongs to the ABC transporter superfamily. ABCC family. Conjugate transporter (TC 3.A.1.208) subfamily.</text>
</comment>
<feature type="transmembrane region" description="Helical" evidence="13">
    <location>
        <begin position="69"/>
        <end position="89"/>
    </location>
</feature>
<feature type="transmembrane region" description="Helical" evidence="13">
    <location>
        <begin position="156"/>
        <end position="177"/>
    </location>
</feature>
<dbReference type="Pfam" id="PF00664">
    <property type="entry name" value="ABC_membrane"/>
    <property type="match status" value="2"/>
</dbReference>
<keyword evidence="4" id="KW-0813">Transport</keyword>
<keyword evidence="8" id="KW-0067">ATP-binding</keyword>
<dbReference type="EC" id="7.6.2.2" evidence="3"/>
<evidence type="ECO:0000256" key="1">
    <source>
        <dbReference type="ARBA" id="ARBA00004370"/>
    </source>
</evidence>
<evidence type="ECO:0000259" key="15">
    <source>
        <dbReference type="PROSITE" id="PS50929"/>
    </source>
</evidence>
<dbReference type="Pfam" id="PF00005">
    <property type="entry name" value="ABC_tran"/>
    <property type="match status" value="2"/>
</dbReference>
<feature type="transmembrane region" description="Helical" evidence="13">
    <location>
        <begin position="892"/>
        <end position="910"/>
    </location>
</feature>
<dbReference type="InterPro" id="IPR011527">
    <property type="entry name" value="ABC1_TM_dom"/>
</dbReference>
<evidence type="ECO:0000256" key="3">
    <source>
        <dbReference type="ARBA" id="ARBA00012191"/>
    </source>
</evidence>
<evidence type="ECO:0000313" key="16">
    <source>
        <dbReference type="EMBL" id="CRL01103.1"/>
    </source>
</evidence>
<evidence type="ECO:0000256" key="13">
    <source>
        <dbReference type="SAM" id="Phobius"/>
    </source>
</evidence>
<dbReference type="SUPFAM" id="SSF52540">
    <property type="entry name" value="P-loop containing nucleoside triphosphate hydrolases"/>
    <property type="match status" value="2"/>
</dbReference>
<dbReference type="Proteomes" id="UP000183832">
    <property type="component" value="Unassembled WGS sequence"/>
</dbReference>
<feature type="transmembrane region" description="Helical" evidence="13">
    <location>
        <begin position="1006"/>
        <end position="1024"/>
    </location>
</feature>
<feature type="transmembrane region" description="Helical" evidence="13">
    <location>
        <begin position="101"/>
        <end position="121"/>
    </location>
</feature>
<sequence length="1452" mass="162174">MNNEGFTWNWEEFCETGLNITSNISSIAPCFQQIHIQLPTYAWLSIFSAFHYGKLSTEMYRNRTQMICLNLRALIALALAVVPVIQILNSMDKVKIWPVDILLTCVQFLAWTVHFALITGYKKYGNLSHRGPLILLVLWSGSLSLSILWFQTSLNFYYWPYSLSSMILNILYGFTLIMNGKSERIINEAERERDVHINTYHRLSVDGGEEAWILGSAYDGFNFFSKLNFHWVNPLIKKGVLGKLRRNEDLFDLPEFLNIKKLFEKLKRSLDVSKSLFKALHRSFGVEFYSIGILRLLSDISNFAGPLLLGGLLRVGTDDGTENDDNGKAYYYAAGLFFTTLLSAIAGVHFNWKISMVSMKMRSALVSTIYMKGLEAKGLHEAKPEILNLMSTDTDRIVNSCISFHSFWSIPFQLFTTLYLLYTQLGVGFVSGVIFAVLLIPINRYIAQKIGKLSAHLMTAKDKRVQLTTEALTGAKQIKMQSLEDLFTEKIEDLRQNELVFLSKRKYLDAWCVYFWATTPVLMCLLTFGGLVLMGQQLTASTTYTSVALLNLLIGPLNSFPWILNGLMEAYVSLKRVQELINLDDINLSAYYSPVLSNFTSKSSESPIVLSVKNGSFRFDQDRDKTSENLTVEDFKLENVNIEVHSGDLVCIEGSVGGGKTALLNALLGNMKRTQGVVALNDKNSGFAYVSQVPWLQRGTIRENICWGAIYDESRYHSIINCCALREEIEKLGGDHVGIGENGKTLSGGQKLRCTLARALYQDKKIYILDDFLSALDAHVAAYIVKHCIFGLLSKKTRIIVSQNKSLLDRASQIIHVENGIVSCLDLINDDDDYYTDDEMDQMNYSSVLRQTPTQLDCDNRSIDSCLMDEGKKQGNLSSNVVGCYWKSMGRFLGFVVLLSVLLMQASRNLTDGWLAHWVSVSDGNHTNKTNSVYLQTFTTFAVTNSFITLIRSFLFAYAGIKAAKSIHERLLMKVFQTKLQFFDVVPLGRILNRFSSDTYTIDDSLPFILNILLAQVFGLLGSICVSLYALPWLGLIIAPLCPIYLDIQSKYRNSSRDIKRLSSNALSPLYIHFTETLQGLTTIRAMRATRRFQQDFTVKLEESIRAQVTASAASCWLQIRLQLLGAVVVGGAGVLTAMTSAHTTSPGMVGLAISYALSISGLLSGVLSAFSETEQEMIAVERVSEYLKLPEEPNADGSSDPPFSWPHQGVIKFKNVFMSYREHLIPALNGISFETSSYERVGIVGRTGAGKSSIINALLRVSDATRGEIVIDNVNIDTLPLSVLRNRIAIVPQEPFLFSGSVRDNLDPRSLHLDSEIWNAITHCLTSPLVSSLGGLSGRIESGGSNLSSGQKQLLCLTRALLKSAKIVLIDEGTSNLDNESELAIQIALRNAFKTSTVLIIAHRLNGLQNTDRILVISDGELVESGEFWNLAKDDTSYLHKMLEEQKSNIF</sequence>
<dbReference type="GO" id="GO:0016020">
    <property type="term" value="C:membrane"/>
    <property type="evidence" value="ECO:0007669"/>
    <property type="project" value="UniProtKB-SubCell"/>
</dbReference>
<dbReference type="CDD" id="cd03244">
    <property type="entry name" value="ABCC_MRP_domain2"/>
    <property type="match status" value="1"/>
</dbReference>